<dbReference type="PRINTS" id="PR00926">
    <property type="entry name" value="MITOCARRIER"/>
</dbReference>
<keyword evidence="5" id="KW-0677">Repeat</keyword>
<keyword evidence="13" id="KW-1185">Reference proteome</keyword>
<keyword evidence="6" id="KW-0999">Mitochondrion inner membrane</keyword>
<feature type="region of interest" description="Disordered" evidence="11">
    <location>
        <begin position="27"/>
        <end position="57"/>
    </location>
</feature>
<proteinExistence type="inferred from homology"/>
<gene>
    <name evidence="12" type="primary">SLC25A42</name>
    <name evidence="12" type="ORF">BLAG_LOCUS8982</name>
</gene>
<feature type="compositionally biased region" description="Low complexity" evidence="11">
    <location>
        <begin position="361"/>
        <end position="376"/>
    </location>
</feature>
<accession>A0A8J9Z3Z1</accession>
<keyword evidence="7" id="KW-0496">Mitochondrion</keyword>
<dbReference type="InterPro" id="IPR002067">
    <property type="entry name" value="MCP"/>
</dbReference>
<feature type="compositionally biased region" description="Low complexity" evidence="11">
    <location>
        <begin position="41"/>
        <end position="55"/>
    </location>
</feature>
<reference evidence="12" key="1">
    <citation type="submission" date="2022-01" db="EMBL/GenBank/DDBJ databases">
        <authorList>
            <person name="Braso-Vives M."/>
        </authorList>
    </citation>
    <scope>NUCLEOTIDE SEQUENCE</scope>
</reference>
<evidence type="ECO:0000256" key="4">
    <source>
        <dbReference type="ARBA" id="ARBA00022692"/>
    </source>
</evidence>
<feature type="repeat" description="Solcar" evidence="9">
    <location>
        <begin position="154"/>
        <end position="242"/>
    </location>
</feature>
<evidence type="ECO:0000256" key="1">
    <source>
        <dbReference type="ARBA" id="ARBA00004448"/>
    </source>
</evidence>
<dbReference type="InterPro" id="IPR023395">
    <property type="entry name" value="MCP_dom_sf"/>
</dbReference>
<feature type="repeat" description="Solcar" evidence="9">
    <location>
        <begin position="263"/>
        <end position="353"/>
    </location>
</feature>
<dbReference type="Proteomes" id="UP000838412">
    <property type="component" value="Chromosome 15"/>
</dbReference>
<dbReference type="PROSITE" id="PS50920">
    <property type="entry name" value="SOLCAR"/>
    <property type="match status" value="3"/>
</dbReference>
<evidence type="ECO:0000256" key="2">
    <source>
        <dbReference type="ARBA" id="ARBA00006375"/>
    </source>
</evidence>
<evidence type="ECO:0000256" key="10">
    <source>
        <dbReference type="RuleBase" id="RU000488"/>
    </source>
</evidence>
<feature type="repeat" description="Solcar" evidence="9">
    <location>
        <begin position="61"/>
        <end position="147"/>
    </location>
</feature>
<dbReference type="SUPFAM" id="SSF103506">
    <property type="entry name" value="Mitochondrial carrier"/>
    <property type="match status" value="1"/>
</dbReference>
<keyword evidence="3 10" id="KW-0813">Transport</keyword>
<comment type="similarity">
    <text evidence="2 10">Belongs to the mitochondrial carrier (TC 2.A.29) family.</text>
</comment>
<dbReference type="InterPro" id="IPR002167">
    <property type="entry name" value="GDC-like"/>
</dbReference>
<keyword evidence="8 9" id="KW-0472">Membrane</keyword>
<evidence type="ECO:0000256" key="7">
    <source>
        <dbReference type="ARBA" id="ARBA00023128"/>
    </source>
</evidence>
<sequence>MCENMGEVAGPAPSGFSLTCFRGERHFSPQNDAGRPGPVRRPSSGEARGAGSSEGPLERVPEWAKALLAGGIASCCAKTAVAPLDRTKILLQAHNSHYRHLGIYSTLDAIWRREGVRGWYKGNWCQMVRIFPYGAVQFMAFEQFKKTLTPALNHPHLAKLLAGSLGGMAAVILTYPLDMVRVRLMFQVKGEHLYEGIWHTFRTIWAREGGILAFYRGFVPTLIGMVPYSGLSFFTFDTLKQLLLESGPRILLQHGRHDDDRALRAPVNLVLGGVAGAIAQTVSYPLDVTRRRMQLAVLTSNAEKFSGCVRTLLTVYRTDGVKHGLYRGISVNYLRVIPQVAMSFCVYEMCKQLLGMDHPASQNSQKPKQNSQQNMQTPNSQNPAQSSKLS</sequence>
<comment type="subcellular location">
    <subcellularLocation>
        <location evidence="1">Mitochondrion inner membrane</location>
        <topology evidence="1">Multi-pass membrane protein</topology>
    </subcellularLocation>
</comment>
<evidence type="ECO:0000256" key="6">
    <source>
        <dbReference type="ARBA" id="ARBA00022792"/>
    </source>
</evidence>
<keyword evidence="4 9" id="KW-0812">Transmembrane</keyword>
<dbReference type="OrthoDB" id="270584at2759"/>
<organism evidence="12 13">
    <name type="scientific">Branchiostoma lanceolatum</name>
    <name type="common">Common lancelet</name>
    <name type="synonym">Amphioxus lanceolatum</name>
    <dbReference type="NCBI Taxonomy" id="7740"/>
    <lineage>
        <taxon>Eukaryota</taxon>
        <taxon>Metazoa</taxon>
        <taxon>Chordata</taxon>
        <taxon>Cephalochordata</taxon>
        <taxon>Leptocardii</taxon>
        <taxon>Amphioxiformes</taxon>
        <taxon>Branchiostomatidae</taxon>
        <taxon>Branchiostoma</taxon>
    </lineage>
</organism>
<evidence type="ECO:0000256" key="11">
    <source>
        <dbReference type="SAM" id="MobiDB-lite"/>
    </source>
</evidence>
<evidence type="ECO:0000256" key="3">
    <source>
        <dbReference type="ARBA" id="ARBA00022448"/>
    </source>
</evidence>
<protein>
    <submittedName>
        <fullName evidence="12">SLC25A42 protein</fullName>
    </submittedName>
</protein>
<dbReference type="EMBL" id="OV696700">
    <property type="protein sequence ID" value="CAH1247258.1"/>
    <property type="molecule type" value="Genomic_DNA"/>
</dbReference>
<dbReference type="Pfam" id="PF00153">
    <property type="entry name" value="Mito_carr"/>
    <property type="match status" value="3"/>
</dbReference>
<evidence type="ECO:0000313" key="12">
    <source>
        <dbReference type="EMBL" id="CAH1247258.1"/>
    </source>
</evidence>
<dbReference type="InterPro" id="IPR018108">
    <property type="entry name" value="MCP_transmembrane"/>
</dbReference>
<evidence type="ECO:0000256" key="9">
    <source>
        <dbReference type="PROSITE-ProRule" id="PRU00282"/>
    </source>
</evidence>
<dbReference type="GO" id="GO:0005743">
    <property type="term" value="C:mitochondrial inner membrane"/>
    <property type="evidence" value="ECO:0007669"/>
    <property type="project" value="UniProtKB-SubCell"/>
</dbReference>
<evidence type="ECO:0000313" key="13">
    <source>
        <dbReference type="Proteomes" id="UP000838412"/>
    </source>
</evidence>
<dbReference type="PRINTS" id="PR00928">
    <property type="entry name" value="GRAVESDC"/>
</dbReference>
<evidence type="ECO:0000256" key="8">
    <source>
        <dbReference type="ARBA" id="ARBA00023136"/>
    </source>
</evidence>
<evidence type="ECO:0000256" key="5">
    <source>
        <dbReference type="ARBA" id="ARBA00022737"/>
    </source>
</evidence>
<dbReference type="PANTHER" id="PTHR24089">
    <property type="entry name" value="SOLUTE CARRIER FAMILY 25"/>
    <property type="match status" value="1"/>
</dbReference>
<feature type="compositionally biased region" description="Polar residues" evidence="11">
    <location>
        <begin position="377"/>
        <end position="390"/>
    </location>
</feature>
<dbReference type="Gene3D" id="1.50.40.10">
    <property type="entry name" value="Mitochondrial carrier domain"/>
    <property type="match status" value="1"/>
</dbReference>
<dbReference type="AlphaFoldDB" id="A0A8J9Z3Z1"/>
<dbReference type="GO" id="GO:0055085">
    <property type="term" value="P:transmembrane transport"/>
    <property type="evidence" value="ECO:0007669"/>
    <property type="project" value="InterPro"/>
</dbReference>
<name>A0A8J9Z3Z1_BRALA</name>
<feature type="region of interest" description="Disordered" evidence="11">
    <location>
        <begin position="358"/>
        <end position="390"/>
    </location>
</feature>